<dbReference type="AlphaFoldDB" id="Q6YZ64"/>
<reference evidence="3" key="2">
    <citation type="journal article" date="2008" name="Nucleic Acids Res.">
        <title>The rice annotation project database (RAP-DB): 2008 update.</title>
        <authorList>
            <consortium name="The rice annotation project (RAP)"/>
        </authorList>
    </citation>
    <scope>GENOME REANNOTATION</scope>
    <source>
        <strain evidence="3">cv. Nipponbare</strain>
    </source>
</reference>
<feature type="region of interest" description="Disordered" evidence="1">
    <location>
        <begin position="148"/>
        <end position="175"/>
    </location>
</feature>
<feature type="region of interest" description="Disordered" evidence="1">
    <location>
        <begin position="1"/>
        <end position="50"/>
    </location>
</feature>
<dbReference type="Proteomes" id="UP000000763">
    <property type="component" value="Chromosome 2"/>
</dbReference>
<evidence type="ECO:0000313" key="3">
    <source>
        <dbReference type="Proteomes" id="UP000000763"/>
    </source>
</evidence>
<name>Q6YZ64_ORYSJ</name>
<reference evidence="3" key="1">
    <citation type="journal article" date="2005" name="Nature">
        <title>The map-based sequence of the rice genome.</title>
        <authorList>
            <consortium name="International rice genome sequencing project (IRGSP)"/>
            <person name="Matsumoto T."/>
            <person name="Wu J."/>
            <person name="Kanamori H."/>
            <person name="Katayose Y."/>
            <person name="Fujisawa M."/>
            <person name="Namiki N."/>
            <person name="Mizuno H."/>
            <person name="Yamamoto K."/>
            <person name="Antonio B.A."/>
            <person name="Baba T."/>
            <person name="Sakata K."/>
            <person name="Nagamura Y."/>
            <person name="Aoki H."/>
            <person name="Arikawa K."/>
            <person name="Arita K."/>
            <person name="Bito T."/>
            <person name="Chiden Y."/>
            <person name="Fujitsuka N."/>
            <person name="Fukunaka R."/>
            <person name="Hamada M."/>
            <person name="Harada C."/>
            <person name="Hayashi A."/>
            <person name="Hijishita S."/>
            <person name="Honda M."/>
            <person name="Hosokawa S."/>
            <person name="Ichikawa Y."/>
            <person name="Idonuma A."/>
            <person name="Iijima M."/>
            <person name="Ikeda M."/>
            <person name="Ikeno M."/>
            <person name="Ito K."/>
            <person name="Ito S."/>
            <person name="Ito T."/>
            <person name="Ito Y."/>
            <person name="Ito Y."/>
            <person name="Iwabuchi A."/>
            <person name="Kamiya K."/>
            <person name="Karasawa W."/>
            <person name="Kurita K."/>
            <person name="Katagiri S."/>
            <person name="Kikuta A."/>
            <person name="Kobayashi H."/>
            <person name="Kobayashi N."/>
            <person name="Machita K."/>
            <person name="Maehara T."/>
            <person name="Masukawa M."/>
            <person name="Mizubayashi T."/>
            <person name="Mukai Y."/>
            <person name="Nagasaki H."/>
            <person name="Nagata Y."/>
            <person name="Naito S."/>
            <person name="Nakashima M."/>
            <person name="Nakama Y."/>
            <person name="Nakamichi Y."/>
            <person name="Nakamura M."/>
            <person name="Meguro A."/>
            <person name="Negishi M."/>
            <person name="Ohta I."/>
            <person name="Ohta T."/>
            <person name="Okamoto M."/>
            <person name="Ono N."/>
            <person name="Saji S."/>
            <person name="Sakaguchi M."/>
            <person name="Sakai K."/>
            <person name="Shibata M."/>
            <person name="Shimokawa T."/>
            <person name="Song J."/>
            <person name="Takazaki Y."/>
            <person name="Terasawa K."/>
            <person name="Tsugane M."/>
            <person name="Tsuji K."/>
            <person name="Ueda S."/>
            <person name="Waki K."/>
            <person name="Yamagata H."/>
            <person name="Yamamoto M."/>
            <person name="Yamamoto S."/>
            <person name="Yamane H."/>
            <person name="Yoshiki S."/>
            <person name="Yoshihara R."/>
            <person name="Yukawa K."/>
            <person name="Zhong H."/>
            <person name="Yano M."/>
            <person name="Yuan Q."/>
            <person name="Ouyang S."/>
            <person name="Liu J."/>
            <person name="Jones K.M."/>
            <person name="Gansberger K."/>
            <person name="Moffat K."/>
            <person name="Hill J."/>
            <person name="Bera J."/>
            <person name="Fadrosh D."/>
            <person name="Jin S."/>
            <person name="Johri S."/>
            <person name="Kim M."/>
            <person name="Overton L."/>
            <person name="Reardon M."/>
            <person name="Tsitrin T."/>
            <person name="Vuong H."/>
            <person name="Weaver B."/>
            <person name="Ciecko A."/>
            <person name="Tallon L."/>
            <person name="Jackson J."/>
            <person name="Pai G."/>
            <person name="Aken S.V."/>
            <person name="Utterback T."/>
            <person name="Reidmuller S."/>
            <person name="Feldblyum T."/>
            <person name="Hsiao J."/>
            <person name="Zismann V."/>
            <person name="Iobst S."/>
            <person name="de Vazeille A.R."/>
            <person name="Buell C.R."/>
            <person name="Ying K."/>
            <person name="Li Y."/>
            <person name="Lu T."/>
            <person name="Huang Y."/>
            <person name="Zhao Q."/>
            <person name="Feng Q."/>
            <person name="Zhang L."/>
            <person name="Zhu J."/>
            <person name="Weng Q."/>
            <person name="Mu J."/>
            <person name="Lu Y."/>
            <person name="Fan D."/>
            <person name="Liu Y."/>
            <person name="Guan J."/>
            <person name="Zhang Y."/>
            <person name="Yu S."/>
            <person name="Liu X."/>
            <person name="Zhang Y."/>
            <person name="Hong G."/>
            <person name="Han B."/>
            <person name="Choisne N."/>
            <person name="Demange N."/>
            <person name="Orjeda G."/>
            <person name="Samain S."/>
            <person name="Cattolico L."/>
            <person name="Pelletier E."/>
            <person name="Couloux A."/>
            <person name="Segurens B."/>
            <person name="Wincker P."/>
            <person name="D'Hont A."/>
            <person name="Scarpelli C."/>
            <person name="Weissenbach J."/>
            <person name="Salanoubat M."/>
            <person name="Quetier F."/>
            <person name="Yu Y."/>
            <person name="Kim H.R."/>
            <person name="Rambo T."/>
            <person name="Currie J."/>
            <person name="Collura K."/>
            <person name="Luo M."/>
            <person name="Yang T."/>
            <person name="Ammiraju J.S.S."/>
            <person name="Engler F."/>
            <person name="Soderlund C."/>
            <person name="Wing R.A."/>
            <person name="Palmer L.E."/>
            <person name="de la Bastide M."/>
            <person name="Spiegel L."/>
            <person name="Nascimento L."/>
            <person name="Zutavern T."/>
            <person name="O'Shaughnessy A."/>
            <person name="Dike S."/>
            <person name="Dedhia N."/>
            <person name="Preston R."/>
            <person name="Balija V."/>
            <person name="McCombie W.R."/>
            <person name="Chow T."/>
            <person name="Chen H."/>
            <person name="Chung M."/>
            <person name="Chen C."/>
            <person name="Shaw J."/>
            <person name="Wu H."/>
            <person name="Hsiao K."/>
            <person name="Chao Y."/>
            <person name="Chu M."/>
            <person name="Cheng C."/>
            <person name="Hour A."/>
            <person name="Lee P."/>
            <person name="Lin S."/>
            <person name="Lin Y."/>
            <person name="Liou J."/>
            <person name="Liu S."/>
            <person name="Hsing Y."/>
            <person name="Raghuvanshi S."/>
            <person name="Mohanty A."/>
            <person name="Bharti A.K."/>
            <person name="Gaur A."/>
            <person name="Gupta V."/>
            <person name="Kumar D."/>
            <person name="Ravi V."/>
            <person name="Vij S."/>
            <person name="Kapur A."/>
            <person name="Khurana P."/>
            <person name="Khurana P."/>
            <person name="Khurana J.P."/>
            <person name="Tyagi A.K."/>
            <person name="Gaikwad K."/>
            <person name="Singh A."/>
            <person name="Dalal V."/>
            <person name="Srivastava S."/>
            <person name="Dixit A."/>
            <person name="Pal A.K."/>
            <person name="Ghazi I.A."/>
            <person name="Yadav M."/>
            <person name="Pandit A."/>
            <person name="Bhargava A."/>
            <person name="Sureshbabu K."/>
            <person name="Batra K."/>
            <person name="Sharma T.R."/>
            <person name="Mohapatra T."/>
            <person name="Singh N.K."/>
            <person name="Messing J."/>
            <person name="Nelson A.B."/>
            <person name="Fuks G."/>
            <person name="Kavchok S."/>
            <person name="Keizer G."/>
            <person name="Linton E."/>
            <person name="Llaca V."/>
            <person name="Song R."/>
            <person name="Tanyolac B."/>
            <person name="Young S."/>
            <person name="Ho-Il K."/>
            <person name="Hahn J.H."/>
            <person name="Sangsakoo G."/>
            <person name="Vanavichit A."/>
            <person name="de Mattos Luiz.A.T."/>
            <person name="Zimmer P.D."/>
            <person name="Malone G."/>
            <person name="Dellagostin O."/>
            <person name="de Oliveira A.C."/>
            <person name="Bevan M."/>
            <person name="Bancroft I."/>
            <person name="Minx P."/>
            <person name="Cordum H."/>
            <person name="Wilson R."/>
            <person name="Cheng Z."/>
            <person name="Jin W."/>
            <person name="Jiang J."/>
            <person name="Leong S.A."/>
            <person name="Iwama H."/>
            <person name="Gojobori T."/>
            <person name="Itoh T."/>
            <person name="Niimura Y."/>
            <person name="Fujii Y."/>
            <person name="Habara T."/>
            <person name="Sakai H."/>
            <person name="Sato Y."/>
            <person name="Wilson G."/>
            <person name="Kumar K."/>
            <person name="McCouch S."/>
            <person name="Juretic N."/>
            <person name="Hoen D."/>
            <person name="Wright S."/>
            <person name="Bruskiewich R."/>
            <person name="Bureau T."/>
            <person name="Miyao A."/>
            <person name="Hirochika H."/>
            <person name="Nishikawa T."/>
            <person name="Kadowaki K."/>
            <person name="Sugiura M."/>
            <person name="Burr B."/>
            <person name="Sasaki T."/>
        </authorList>
    </citation>
    <scope>NUCLEOTIDE SEQUENCE [LARGE SCALE GENOMIC DNA]</scope>
    <source>
        <strain evidence="3">cv. Nipponbare</strain>
    </source>
</reference>
<gene>
    <name evidence="2" type="primary">OSJNBb0013K01.27</name>
</gene>
<protein>
    <submittedName>
        <fullName evidence="2">Epstein-Barr virus EBNA-1-like protein</fullName>
    </submittedName>
</protein>
<organism evidence="2 3">
    <name type="scientific">Oryza sativa subsp. japonica</name>
    <name type="common">Rice</name>
    <dbReference type="NCBI Taxonomy" id="39947"/>
    <lineage>
        <taxon>Eukaryota</taxon>
        <taxon>Viridiplantae</taxon>
        <taxon>Streptophyta</taxon>
        <taxon>Embryophyta</taxon>
        <taxon>Tracheophyta</taxon>
        <taxon>Spermatophyta</taxon>
        <taxon>Magnoliopsida</taxon>
        <taxon>Liliopsida</taxon>
        <taxon>Poales</taxon>
        <taxon>Poaceae</taxon>
        <taxon>BOP clade</taxon>
        <taxon>Oryzoideae</taxon>
        <taxon>Oryzeae</taxon>
        <taxon>Oryzinae</taxon>
        <taxon>Oryza</taxon>
        <taxon>Oryza sativa</taxon>
    </lineage>
</organism>
<proteinExistence type="predicted"/>
<evidence type="ECO:0000313" key="2">
    <source>
        <dbReference type="EMBL" id="BAD17377.1"/>
    </source>
</evidence>
<feature type="compositionally biased region" description="Basic and acidic residues" evidence="1">
    <location>
        <begin position="158"/>
        <end position="168"/>
    </location>
</feature>
<sequence>MGNSAALNGPAGPREHGPLGRAGGKGRESRWSGLTSRGPEWDPLVGGSAHQERGACGATLGLGGGCGARVWLAVDAARGWPTRSLLALRGPRAREQGRKDWLTGVSLTRSGRASSDVAPSWLPRGLAGGRQRRWLLMDGGRRRFLRDTVRRRGRRGVHRNDKGKREGASQRLGFT</sequence>
<evidence type="ECO:0000256" key="1">
    <source>
        <dbReference type="SAM" id="MobiDB-lite"/>
    </source>
</evidence>
<accession>Q6YZ64</accession>
<dbReference type="EMBL" id="AP005538">
    <property type="protein sequence ID" value="BAD17377.1"/>
    <property type="molecule type" value="Genomic_DNA"/>
</dbReference>